<feature type="region of interest" description="Disordered" evidence="1">
    <location>
        <begin position="111"/>
        <end position="233"/>
    </location>
</feature>
<name>R8BFE0_PHAM7</name>
<evidence type="ECO:0000313" key="3">
    <source>
        <dbReference type="Proteomes" id="UP000014074"/>
    </source>
</evidence>
<dbReference type="GO" id="GO:0005634">
    <property type="term" value="C:nucleus"/>
    <property type="evidence" value="ECO:0007669"/>
    <property type="project" value="InterPro"/>
</dbReference>
<dbReference type="EMBL" id="KB933244">
    <property type="protein sequence ID" value="EON98018.1"/>
    <property type="molecule type" value="Genomic_DNA"/>
</dbReference>
<protein>
    <submittedName>
        <fullName evidence="2">Putative frequency clock protein</fullName>
    </submittedName>
</protein>
<accession>R8BFE0</accession>
<dbReference type="GO" id="GO:0005737">
    <property type="term" value="C:cytoplasm"/>
    <property type="evidence" value="ECO:0007669"/>
    <property type="project" value="InterPro"/>
</dbReference>
<dbReference type="InterPro" id="IPR018554">
    <property type="entry name" value="FRQ"/>
</dbReference>
<evidence type="ECO:0000256" key="1">
    <source>
        <dbReference type="SAM" id="MobiDB-lite"/>
    </source>
</evidence>
<dbReference type="AlphaFoldDB" id="R8BFE0"/>
<dbReference type="OrthoDB" id="5153304at2759"/>
<dbReference type="GO" id="GO:0007623">
    <property type="term" value="P:circadian rhythm"/>
    <property type="evidence" value="ECO:0007669"/>
    <property type="project" value="InterPro"/>
</dbReference>
<dbReference type="KEGG" id="tmn:UCRPA7_6457"/>
<evidence type="ECO:0000313" key="2">
    <source>
        <dbReference type="EMBL" id="EON98018.1"/>
    </source>
</evidence>
<feature type="compositionally biased region" description="Acidic residues" evidence="1">
    <location>
        <begin position="128"/>
        <end position="147"/>
    </location>
</feature>
<dbReference type="GeneID" id="19327115"/>
<reference evidence="3" key="1">
    <citation type="journal article" date="2013" name="Genome Announc.">
        <title>Draft genome sequence of the ascomycete Phaeoacremonium aleophilum strain UCR-PA7, a causal agent of the esca disease complex in grapevines.</title>
        <authorList>
            <person name="Blanco-Ulate B."/>
            <person name="Rolshausen P."/>
            <person name="Cantu D."/>
        </authorList>
    </citation>
    <scope>NUCLEOTIDE SEQUENCE [LARGE SCALE GENOMIC DNA]</scope>
    <source>
        <strain evidence="3">UCR-PA7</strain>
    </source>
</reference>
<feature type="compositionally biased region" description="Acidic residues" evidence="1">
    <location>
        <begin position="175"/>
        <end position="187"/>
    </location>
</feature>
<dbReference type="Proteomes" id="UP000014074">
    <property type="component" value="Unassembled WGS sequence"/>
</dbReference>
<feature type="compositionally biased region" description="Low complexity" evidence="1">
    <location>
        <begin position="211"/>
        <end position="228"/>
    </location>
</feature>
<feature type="compositionally biased region" description="Polar residues" evidence="1">
    <location>
        <begin position="192"/>
        <end position="201"/>
    </location>
</feature>
<proteinExistence type="predicted"/>
<gene>
    <name evidence="2" type="ORF">UCRPA7_6457</name>
</gene>
<dbReference type="RefSeq" id="XP_007917186.1">
    <property type="nucleotide sequence ID" value="XM_007918995.1"/>
</dbReference>
<keyword evidence="3" id="KW-1185">Reference proteome</keyword>
<dbReference type="GO" id="GO:0006355">
    <property type="term" value="P:regulation of DNA-templated transcription"/>
    <property type="evidence" value="ECO:0007669"/>
    <property type="project" value="InterPro"/>
</dbReference>
<dbReference type="Pfam" id="PF09421">
    <property type="entry name" value="FRQ"/>
    <property type="match status" value="1"/>
</dbReference>
<sequence>MDDTDSAIELDFDFPWCDEPGKVHAKTLQPLLEPCGLGGVMPEDHFAVLAITRHPRNIRFDSDDYDTTEAIINRLATMSTASPQPTGPSRPVTPVVKYDFVSAKIRPLKPMPLPQPSMFYPPFSTSSESEDESSPESAGEADDDEMYDSPLSVHKRVNRNKSNVNTYPEGADLSSNDEEDDAEDDNGYEASVGSSVSPRTRNANKQRRQKSMSVATSASASAPASGKSVEAVRAGSSLATAGDVGSVYIATSQEEDALIDFG</sequence>
<organism evidence="2 3">
    <name type="scientific">Phaeoacremonium minimum (strain UCR-PA7)</name>
    <name type="common">Esca disease fungus</name>
    <name type="synonym">Togninia minima</name>
    <dbReference type="NCBI Taxonomy" id="1286976"/>
    <lineage>
        <taxon>Eukaryota</taxon>
        <taxon>Fungi</taxon>
        <taxon>Dikarya</taxon>
        <taxon>Ascomycota</taxon>
        <taxon>Pezizomycotina</taxon>
        <taxon>Sordariomycetes</taxon>
        <taxon>Sordariomycetidae</taxon>
        <taxon>Togniniales</taxon>
        <taxon>Togniniaceae</taxon>
        <taxon>Phaeoacremonium</taxon>
    </lineage>
</organism>
<dbReference type="HOGENOM" id="CLU_1062397_0_0_1"/>
<dbReference type="eggNOG" id="ENOG502RXI4">
    <property type="taxonomic scope" value="Eukaryota"/>
</dbReference>